<sequence>MKNHKLGLKYQILWSVAYNSDYLCITFYIYRGMKSILERRPSLKAEIDKVAEVAGYLWQNGWAERNGGNITVNVTAYADDEIARLPAISDVKPIGVTLPALKGCYFYCKGTGKRMRDLARWPMANGSIIRILDDCASYVIVADQMVMPTSELPSHLTVHARLIETGSSYKATVHTHPIELVAMSHNRTFLAKDVLTKILWSMIPETKAFCPLGLGIVPYTLPGSKELADATLKELEDYDVVMWEKHGVFAKGLDVMDAFDQIDVLSKSAKIYINARAMGFEPEGMSDEQMAEMTRAFNLPR</sequence>
<dbReference type="GO" id="GO:0019323">
    <property type="term" value="P:pentose catabolic process"/>
    <property type="evidence" value="ECO:0007669"/>
    <property type="project" value="TreeGrafter"/>
</dbReference>
<dbReference type="GO" id="GO:0005829">
    <property type="term" value="C:cytosol"/>
    <property type="evidence" value="ECO:0007669"/>
    <property type="project" value="TreeGrafter"/>
</dbReference>
<dbReference type="Pfam" id="PF00596">
    <property type="entry name" value="Aldolase_II"/>
    <property type="match status" value="1"/>
</dbReference>
<accession>A0A1I0PJ20</accession>
<dbReference type="SMART" id="SM01007">
    <property type="entry name" value="Aldolase_II"/>
    <property type="match status" value="1"/>
</dbReference>
<dbReference type="AlphaFoldDB" id="A0A1I0PJ20"/>
<evidence type="ECO:0000256" key="1">
    <source>
        <dbReference type="ARBA" id="ARBA00022723"/>
    </source>
</evidence>
<reference evidence="4 5" key="1">
    <citation type="submission" date="2016-10" db="EMBL/GenBank/DDBJ databases">
        <authorList>
            <person name="de Groot N.N."/>
        </authorList>
    </citation>
    <scope>NUCLEOTIDE SEQUENCE [LARGE SCALE GENOMIC DNA]</scope>
    <source>
        <strain evidence="4 5">TC2-24</strain>
    </source>
</reference>
<dbReference type="GO" id="GO:0046872">
    <property type="term" value="F:metal ion binding"/>
    <property type="evidence" value="ECO:0007669"/>
    <property type="project" value="UniProtKB-KW"/>
</dbReference>
<dbReference type="Proteomes" id="UP000199373">
    <property type="component" value="Unassembled WGS sequence"/>
</dbReference>
<dbReference type="NCBIfam" id="NF002963">
    <property type="entry name" value="PRK03634.1"/>
    <property type="match status" value="1"/>
</dbReference>
<dbReference type="InterPro" id="IPR036409">
    <property type="entry name" value="Aldolase_II/adducin_N_sf"/>
</dbReference>
<keyword evidence="1" id="KW-0479">Metal-binding</keyword>
<organism evidence="4 5">
    <name type="scientific">Prevotella aff. ruminicola Tc2-24</name>
    <dbReference type="NCBI Taxonomy" id="81582"/>
    <lineage>
        <taxon>Bacteria</taxon>
        <taxon>Pseudomonadati</taxon>
        <taxon>Bacteroidota</taxon>
        <taxon>Bacteroidia</taxon>
        <taxon>Bacteroidales</taxon>
        <taxon>Prevotellaceae</taxon>
        <taxon>Prevotella</taxon>
    </lineage>
</organism>
<keyword evidence="5" id="KW-1185">Reference proteome</keyword>
<evidence type="ECO:0000259" key="3">
    <source>
        <dbReference type="SMART" id="SM01007"/>
    </source>
</evidence>
<dbReference type="Gene3D" id="3.40.225.10">
    <property type="entry name" value="Class II aldolase/adducin N-terminal domain"/>
    <property type="match status" value="1"/>
</dbReference>
<dbReference type="SUPFAM" id="SSF53639">
    <property type="entry name" value="AraD/HMP-PK domain-like"/>
    <property type="match status" value="1"/>
</dbReference>
<dbReference type="GO" id="GO:0016832">
    <property type="term" value="F:aldehyde-lyase activity"/>
    <property type="evidence" value="ECO:0007669"/>
    <property type="project" value="TreeGrafter"/>
</dbReference>
<dbReference type="InterPro" id="IPR001303">
    <property type="entry name" value="Aldolase_II/adducin_N"/>
</dbReference>
<proteinExistence type="predicted"/>
<evidence type="ECO:0000256" key="2">
    <source>
        <dbReference type="ARBA" id="ARBA00023239"/>
    </source>
</evidence>
<keyword evidence="2" id="KW-0456">Lyase</keyword>
<feature type="domain" description="Class II aldolase/adducin N-terminal" evidence="3">
    <location>
        <begin position="48"/>
        <end position="273"/>
    </location>
</feature>
<protein>
    <submittedName>
        <fullName evidence="4">Rhamnulose-1-phosphate aldolase</fullName>
    </submittedName>
</protein>
<evidence type="ECO:0000313" key="4">
    <source>
        <dbReference type="EMBL" id="SEW14253.1"/>
    </source>
</evidence>
<gene>
    <name evidence="4" type="ORF">SAMN04487850_1794</name>
</gene>
<dbReference type="PANTHER" id="PTHR22789">
    <property type="entry name" value="FUCULOSE PHOSPHATE ALDOLASE"/>
    <property type="match status" value="1"/>
</dbReference>
<name>A0A1I0PJ20_9BACT</name>
<dbReference type="EMBL" id="FOIQ01000004">
    <property type="protein sequence ID" value="SEW14253.1"/>
    <property type="molecule type" value="Genomic_DNA"/>
</dbReference>
<dbReference type="InterPro" id="IPR050197">
    <property type="entry name" value="Aldolase_class_II_sugar_metab"/>
</dbReference>
<evidence type="ECO:0000313" key="5">
    <source>
        <dbReference type="Proteomes" id="UP000199373"/>
    </source>
</evidence>
<dbReference type="PANTHER" id="PTHR22789:SF0">
    <property type="entry name" value="3-OXO-TETRONATE 4-PHOSPHATE DECARBOXYLASE-RELATED"/>
    <property type="match status" value="1"/>
</dbReference>